<dbReference type="Proteomes" id="UP000028880">
    <property type="component" value="Unassembled WGS sequence"/>
</dbReference>
<accession>A0A024K5Q6</accession>
<evidence type="ECO:0000313" key="2">
    <source>
        <dbReference type="EMBL" id="CDO91201.1"/>
    </source>
</evidence>
<gene>
    <name evidence="3" type="ORF">AWC29_01200</name>
    <name evidence="2" type="ORF">BN973_05608</name>
</gene>
<dbReference type="Proteomes" id="UP000193710">
    <property type="component" value="Unassembled WGS sequence"/>
</dbReference>
<evidence type="ECO:0000313" key="4">
    <source>
        <dbReference type="Proteomes" id="UP000193710"/>
    </source>
</evidence>
<protein>
    <submittedName>
        <fullName evidence="2">Uncharacterized protein</fullName>
    </submittedName>
</protein>
<dbReference type="RefSeq" id="WP_036473380.1">
    <property type="nucleotide sequence ID" value="NZ_HG964447.1"/>
</dbReference>
<feature type="compositionally biased region" description="Basic and acidic residues" evidence="1">
    <location>
        <begin position="153"/>
        <end position="163"/>
    </location>
</feature>
<dbReference type="OrthoDB" id="4742158at2"/>
<organism evidence="2">
    <name type="scientific">Mycobacterium triplex</name>
    <dbReference type="NCBI Taxonomy" id="47839"/>
    <lineage>
        <taxon>Bacteria</taxon>
        <taxon>Bacillati</taxon>
        <taxon>Actinomycetota</taxon>
        <taxon>Actinomycetes</taxon>
        <taxon>Mycobacteriales</taxon>
        <taxon>Mycobacteriaceae</taxon>
        <taxon>Mycobacterium</taxon>
        <taxon>Mycobacterium simiae complex</taxon>
    </lineage>
</organism>
<dbReference type="EMBL" id="LQPY01000023">
    <property type="protein sequence ID" value="ORX03307.1"/>
    <property type="molecule type" value="Genomic_DNA"/>
</dbReference>
<reference evidence="2" key="1">
    <citation type="journal article" date="2014" name="Genome Announc.">
        <title>Draft Genome Sequence of Mycobacterium triplex DSM 44626.</title>
        <authorList>
            <person name="Sassi M."/>
            <person name="Croce O."/>
            <person name="Robert C."/>
            <person name="Raoult D."/>
            <person name="Drancourt M."/>
        </authorList>
    </citation>
    <scope>NUCLEOTIDE SEQUENCE [LARGE SCALE GENOMIC DNA]</scope>
    <source>
        <strain evidence="2">DSM 44626</strain>
    </source>
</reference>
<proteinExistence type="predicted"/>
<reference evidence="3 4" key="3">
    <citation type="submission" date="2016-01" db="EMBL/GenBank/DDBJ databases">
        <title>The new phylogeny of the genus Mycobacterium.</title>
        <authorList>
            <person name="Tarcisio F."/>
            <person name="Conor M."/>
            <person name="Antonella G."/>
            <person name="Elisabetta G."/>
            <person name="Giulia F.S."/>
            <person name="Sara T."/>
            <person name="Anna F."/>
            <person name="Clotilde B."/>
            <person name="Roberto B."/>
            <person name="Veronica D.S."/>
            <person name="Fabio R."/>
            <person name="Monica P."/>
            <person name="Olivier J."/>
            <person name="Enrico T."/>
            <person name="Nicola S."/>
        </authorList>
    </citation>
    <scope>NUCLEOTIDE SEQUENCE [LARGE SCALE GENOMIC DNA]</scope>
    <source>
        <strain evidence="3 4">DSM 44626</strain>
    </source>
</reference>
<evidence type="ECO:0000256" key="1">
    <source>
        <dbReference type="SAM" id="MobiDB-lite"/>
    </source>
</evidence>
<feature type="region of interest" description="Disordered" evidence="1">
    <location>
        <begin position="153"/>
        <end position="185"/>
    </location>
</feature>
<evidence type="ECO:0000313" key="3">
    <source>
        <dbReference type="EMBL" id="ORX03307.1"/>
    </source>
</evidence>
<sequence length="185" mass="20495">MTAPLIPPESQVLRIPVAGPYPYNTLAYVQYLVTREDLESLTISIAAGQIVRETFRSPSPLILHGFDSTDQRQKRVEHSSTAVLTSLAASDAEPFTAAVDSIGIDAQVDDESGQVFFTFSQAKRYVYSSPFFDKQLNFAIRFSSWVLLYEPRPEGPDERDKARNLHARVPVGPPPVKHFGDVGGQ</sequence>
<keyword evidence="4" id="KW-1185">Reference proteome</keyword>
<reference evidence="2" key="2">
    <citation type="submission" date="2014-04" db="EMBL/GenBank/DDBJ databases">
        <authorList>
            <person name="Xu Y.W."/>
            <person name="Yang Q."/>
        </authorList>
    </citation>
    <scope>NUCLEOTIDE SEQUENCE</scope>
    <source>
        <strain evidence="2">DSM 44626</strain>
    </source>
</reference>
<name>A0A024K5Q6_9MYCO</name>
<dbReference type="AlphaFoldDB" id="A0A024K5Q6"/>
<dbReference type="EMBL" id="HG964447">
    <property type="protein sequence ID" value="CDO91201.1"/>
    <property type="molecule type" value="Genomic_DNA"/>
</dbReference>
<dbReference type="HOGENOM" id="CLU_1459812_0_0_11"/>